<dbReference type="RefSeq" id="WP_146962497.1">
    <property type="nucleotide sequence ID" value="NZ_CP042467.1"/>
</dbReference>
<dbReference type="OrthoDB" id="9991829at2"/>
<sequence>MNKVILILALVLPASALAEEGKPFSFGPRTTWVWNVGPSLGLTNGGTGHAAFLAGAETSLVRLRDGLWWGLFADGQWDFGRDLVASNIGPEFGYGPLGLDGGVALEFSDDVSLGLQARGVLTLGILSFTLRYKHMPDFQDPGSLEGGLLLKFPIWASDDEFK</sequence>
<dbReference type="EMBL" id="CP042467">
    <property type="protein sequence ID" value="QED29264.1"/>
    <property type="molecule type" value="Genomic_DNA"/>
</dbReference>
<name>A0A5B8XV27_9DELT</name>
<accession>A0A5B8XV27</accession>
<dbReference type="KEGG" id="bbae:FRD01_18900"/>
<dbReference type="AlphaFoldDB" id="A0A5B8XV27"/>
<gene>
    <name evidence="2" type="ORF">FRD01_18900</name>
</gene>
<evidence type="ECO:0000256" key="1">
    <source>
        <dbReference type="SAM" id="SignalP"/>
    </source>
</evidence>
<feature type="chain" id="PRO_5022692910" description="Acyloxyacyl hydrolase" evidence="1">
    <location>
        <begin position="19"/>
        <end position="162"/>
    </location>
</feature>
<keyword evidence="1" id="KW-0732">Signal</keyword>
<protein>
    <recommendedName>
        <fullName evidence="4">Acyloxyacyl hydrolase</fullName>
    </recommendedName>
</protein>
<evidence type="ECO:0008006" key="4">
    <source>
        <dbReference type="Google" id="ProtNLM"/>
    </source>
</evidence>
<evidence type="ECO:0000313" key="3">
    <source>
        <dbReference type="Proteomes" id="UP000321595"/>
    </source>
</evidence>
<proteinExistence type="predicted"/>
<evidence type="ECO:0000313" key="2">
    <source>
        <dbReference type="EMBL" id="QED29264.1"/>
    </source>
</evidence>
<keyword evidence="3" id="KW-1185">Reference proteome</keyword>
<feature type="signal peptide" evidence="1">
    <location>
        <begin position="1"/>
        <end position="18"/>
    </location>
</feature>
<organism evidence="2 3">
    <name type="scientific">Microvenator marinus</name>
    <dbReference type="NCBI Taxonomy" id="2600177"/>
    <lineage>
        <taxon>Bacteria</taxon>
        <taxon>Deltaproteobacteria</taxon>
        <taxon>Bradymonadales</taxon>
        <taxon>Microvenatoraceae</taxon>
        <taxon>Microvenator</taxon>
    </lineage>
</organism>
<reference evidence="2 3" key="1">
    <citation type="submission" date="2019-08" db="EMBL/GenBank/DDBJ databases">
        <authorList>
            <person name="Liang Q."/>
        </authorList>
    </citation>
    <scope>NUCLEOTIDE SEQUENCE [LARGE SCALE GENOMIC DNA]</scope>
    <source>
        <strain evidence="2 3">V1718</strain>
    </source>
</reference>
<dbReference type="Proteomes" id="UP000321595">
    <property type="component" value="Chromosome"/>
</dbReference>